<feature type="compositionally biased region" description="Polar residues" evidence="1">
    <location>
        <begin position="158"/>
        <end position="168"/>
    </location>
</feature>
<dbReference type="EMBL" id="HBGN01018575">
    <property type="protein sequence ID" value="CAD9331482.1"/>
    <property type="molecule type" value="Transcribed_RNA"/>
</dbReference>
<proteinExistence type="predicted"/>
<dbReference type="AlphaFoldDB" id="A0A7S1Z8B5"/>
<feature type="region of interest" description="Disordered" evidence="1">
    <location>
        <begin position="137"/>
        <end position="168"/>
    </location>
</feature>
<accession>A0A7S1Z8B5</accession>
<gene>
    <name evidence="2" type="ORF">DBRI1063_LOCUS11820</name>
</gene>
<organism evidence="2">
    <name type="scientific">Ditylum brightwellii</name>
    <dbReference type="NCBI Taxonomy" id="49249"/>
    <lineage>
        <taxon>Eukaryota</taxon>
        <taxon>Sar</taxon>
        <taxon>Stramenopiles</taxon>
        <taxon>Ochrophyta</taxon>
        <taxon>Bacillariophyta</taxon>
        <taxon>Mediophyceae</taxon>
        <taxon>Lithodesmiophycidae</taxon>
        <taxon>Lithodesmiales</taxon>
        <taxon>Lithodesmiaceae</taxon>
        <taxon>Ditylum</taxon>
    </lineage>
</organism>
<reference evidence="2" key="1">
    <citation type="submission" date="2021-01" db="EMBL/GenBank/DDBJ databases">
        <authorList>
            <person name="Corre E."/>
            <person name="Pelletier E."/>
            <person name="Niang G."/>
            <person name="Scheremetjew M."/>
            <person name="Finn R."/>
            <person name="Kale V."/>
            <person name="Holt S."/>
            <person name="Cochrane G."/>
            <person name="Meng A."/>
            <person name="Brown T."/>
            <person name="Cohen L."/>
        </authorList>
    </citation>
    <scope>NUCLEOTIDE SEQUENCE</scope>
    <source>
        <strain evidence="2">Pop2</strain>
    </source>
</reference>
<evidence type="ECO:0000313" key="2">
    <source>
        <dbReference type="EMBL" id="CAD9331482.1"/>
    </source>
</evidence>
<sequence length="193" mass="20778">MGNTISEGGGCCFIEQDQIVTPKAGPSLKEAATRTMAASNRTVGGSSSFSKAAIKRRETTTAATTAHSSNFSKSLGMGRSPTGLELGNTSEMEAHHGGDTRFSFSSMSSHSLADAEEEEEEDDDAFVEHRNTLNSSRGVTNHALDPISERENGDYHQSLESNASLDDVNSTVNAIYYRTASQRLRAPNNEQRQ</sequence>
<protein>
    <submittedName>
        <fullName evidence="2">Uncharacterized protein</fullName>
    </submittedName>
</protein>
<feature type="region of interest" description="Disordered" evidence="1">
    <location>
        <begin position="33"/>
        <end position="122"/>
    </location>
</feature>
<name>A0A7S1Z8B5_9STRA</name>
<feature type="compositionally biased region" description="Polar residues" evidence="1">
    <location>
        <begin position="36"/>
        <end position="50"/>
    </location>
</feature>
<feature type="compositionally biased region" description="Low complexity" evidence="1">
    <location>
        <begin position="102"/>
        <end position="111"/>
    </location>
</feature>
<evidence type="ECO:0000256" key="1">
    <source>
        <dbReference type="SAM" id="MobiDB-lite"/>
    </source>
</evidence>